<dbReference type="Proteomes" id="UP000480164">
    <property type="component" value="Unassembled WGS sequence"/>
</dbReference>
<feature type="compositionally biased region" description="Pro residues" evidence="1">
    <location>
        <begin position="1"/>
        <end position="17"/>
    </location>
</feature>
<dbReference type="EMBL" id="WLZX01000001">
    <property type="protein sequence ID" value="MTD25950.1"/>
    <property type="molecule type" value="Genomic_DNA"/>
</dbReference>
<protein>
    <submittedName>
        <fullName evidence="3">Uncharacterized protein</fullName>
    </submittedName>
</protein>
<proteinExistence type="predicted"/>
<accession>A0A6I6EQZ1</accession>
<evidence type="ECO:0000313" key="2">
    <source>
        <dbReference type="EMBL" id="MTD25950.1"/>
    </source>
</evidence>
<dbReference type="KEGG" id="erwi:GN242_09870"/>
<evidence type="ECO:0000256" key="1">
    <source>
        <dbReference type="SAM" id="MobiDB-lite"/>
    </source>
</evidence>
<gene>
    <name evidence="2" type="ORF">GK011_03205</name>
    <name evidence="3" type="ORF">GN242_09870</name>
</gene>
<dbReference type="AlphaFoldDB" id="A0A6I6EQZ1"/>
<organism evidence="3 4">
    <name type="scientific">Erwinia sorbitola</name>
    <dbReference type="NCBI Taxonomy" id="2681984"/>
    <lineage>
        <taxon>Bacteria</taxon>
        <taxon>Pseudomonadati</taxon>
        <taxon>Pseudomonadota</taxon>
        <taxon>Gammaproteobacteria</taxon>
        <taxon>Enterobacterales</taxon>
        <taxon>Erwiniaceae</taxon>
        <taxon>Erwinia</taxon>
    </lineage>
</organism>
<evidence type="ECO:0000313" key="5">
    <source>
        <dbReference type="Proteomes" id="UP000480164"/>
    </source>
</evidence>
<dbReference type="EMBL" id="CP046509">
    <property type="protein sequence ID" value="QGU87509.1"/>
    <property type="molecule type" value="Genomic_DNA"/>
</dbReference>
<accession>A0A6L6GJJ8</accession>
<dbReference type="Proteomes" id="UP000424752">
    <property type="component" value="Chromosome"/>
</dbReference>
<reference evidence="3 4" key="2">
    <citation type="submission" date="2019-12" db="EMBL/GenBank/DDBJ databases">
        <title>Erwinia sp. nov., isolated from droppings of birds in the Qinghai-Tiebt plateau of China.</title>
        <authorList>
            <person name="Ge Y."/>
        </authorList>
    </citation>
    <scope>NUCLEOTIDE SEQUENCE [LARGE SCALE GENOMIC DNA]</scope>
    <source>
        <strain evidence="3 4">J780</strain>
    </source>
</reference>
<evidence type="ECO:0000313" key="3">
    <source>
        <dbReference type="EMBL" id="QGU87509.1"/>
    </source>
</evidence>
<name>A0A6I6EQZ1_9GAMM</name>
<sequence length="106" mass="12343">MPPKHVPADNPPPPPVSQPQAQTSFDARVSQCRKELQVMQSYNVSVYQQYNQRFERANGQMEKYLEIRDKVGSDIDDIATPKYQYNVRRVCEEIRSSLMQLIIKEV</sequence>
<dbReference type="RefSeq" id="WP_154751250.1">
    <property type="nucleotide sequence ID" value="NZ_CP046509.1"/>
</dbReference>
<reference evidence="2 5" key="1">
    <citation type="submission" date="2019-11" db="EMBL/GenBank/DDBJ databases">
        <title>Erwinia sp. nov., isolated from feces of birds in Tibet plateau of China.</title>
        <authorList>
            <person name="Ge Y."/>
        </authorList>
    </citation>
    <scope>NUCLEOTIDE SEQUENCE [LARGE SCALE GENOMIC DNA]</scope>
    <source>
        <strain evidence="2 5">J316</strain>
    </source>
</reference>
<feature type="region of interest" description="Disordered" evidence="1">
    <location>
        <begin position="1"/>
        <end position="26"/>
    </location>
</feature>
<evidence type="ECO:0000313" key="4">
    <source>
        <dbReference type="Proteomes" id="UP000424752"/>
    </source>
</evidence>
<keyword evidence="5" id="KW-1185">Reference proteome</keyword>